<evidence type="ECO:0000313" key="2">
    <source>
        <dbReference type="EMBL" id="KAK2958701.1"/>
    </source>
</evidence>
<dbReference type="InterPro" id="IPR005322">
    <property type="entry name" value="Peptidase_C69"/>
</dbReference>
<dbReference type="Proteomes" id="UP001281761">
    <property type="component" value="Unassembled WGS sequence"/>
</dbReference>
<comment type="similarity">
    <text evidence="1">Belongs to the peptidase C69 family. Secernin subfamily.</text>
</comment>
<dbReference type="Pfam" id="PF03577">
    <property type="entry name" value="Peptidase_C69"/>
    <property type="match status" value="1"/>
</dbReference>
<reference evidence="2 3" key="1">
    <citation type="journal article" date="2022" name="bioRxiv">
        <title>Genomics of Preaxostyla Flagellates Illuminates Evolutionary Transitions and the Path Towards Mitochondrial Loss.</title>
        <authorList>
            <person name="Novak L.V.F."/>
            <person name="Treitli S.C."/>
            <person name="Pyrih J."/>
            <person name="Halakuc P."/>
            <person name="Pipaliya S.V."/>
            <person name="Vacek V."/>
            <person name="Brzon O."/>
            <person name="Soukal P."/>
            <person name="Eme L."/>
            <person name="Dacks J.B."/>
            <person name="Karnkowska A."/>
            <person name="Elias M."/>
            <person name="Hampl V."/>
        </authorList>
    </citation>
    <scope>NUCLEOTIDE SEQUENCE [LARGE SCALE GENOMIC DNA]</scope>
    <source>
        <strain evidence="2">NAU3</strain>
        <tissue evidence="2">Gut</tissue>
    </source>
</reference>
<proteinExistence type="inferred from homology"/>
<accession>A0ABQ9Y4M7</accession>
<sequence>MSLHFEEHNLSPVNDIGAGPDLSPYRSPPFNWYYDNQHNVNLLNITTPQTTWVMIAQCRRDLPAALGGMAWLRMDDAGMPVYFPYFSTSRDVHDCFKVTDKQKSKAFSINLLFCLSYMLSTFVQWNYVYVINEVRLWRDQPQIVTEFEQSPSTAVHLAKRDEIVAKEFVTQKTILWGGQMLKESLDYYKVLFPRFAAGYRMTPIPGKHLLRMEWLSNQNIWYKRIVKERDDKSRKPPWRLHNSCHTHQNIPEDMLRPPKSDLGD</sequence>
<gene>
    <name evidence="2" type="ORF">BLNAU_6204</name>
</gene>
<evidence type="ECO:0000313" key="3">
    <source>
        <dbReference type="Proteomes" id="UP001281761"/>
    </source>
</evidence>
<comment type="caution">
    <text evidence="2">The sequence shown here is derived from an EMBL/GenBank/DDBJ whole genome shotgun (WGS) entry which is preliminary data.</text>
</comment>
<name>A0ABQ9Y4M7_9EUKA</name>
<keyword evidence="3" id="KW-1185">Reference proteome</keyword>
<dbReference type="EMBL" id="JARBJD010000035">
    <property type="protein sequence ID" value="KAK2958701.1"/>
    <property type="molecule type" value="Genomic_DNA"/>
</dbReference>
<organism evidence="2 3">
    <name type="scientific">Blattamonas nauphoetae</name>
    <dbReference type="NCBI Taxonomy" id="2049346"/>
    <lineage>
        <taxon>Eukaryota</taxon>
        <taxon>Metamonada</taxon>
        <taxon>Preaxostyla</taxon>
        <taxon>Oxymonadida</taxon>
        <taxon>Blattamonas</taxon>
    </lineage>
</organism>
<protein>
    <submittedName>
        <fullName evidence="2">Uncharacterized protein</fullName>
    </submittedName>
</protein>
<evidence type="ECO:0000256" key="1">
    <source>
        <dbReference type="ARBA" id="ARBA00005705"/>
    </source>
</evidence>